<dbReference type="InterPro" id="IPR052268">
    <property type="entry name" value="SAM_domain-containing_protein"/>
</dbReference>
<dbReference type="Gene3D" id="1.10.150.50">
    <property type="entry name" value="Transcription Factor, Ets-1"/>
    <property type="match status" value="1"/>
</dbReference>
<keyword evidence="3" id="KW-1185">Reference proteome</keyword>
<gene>
    <name evidence="2" type="primary">ave</name>
    <name evidence="2" type="ORF">Bhyg_04863</name>
</gene>
<dbReference type="InterPro" id="IPR039144">
    <property type="entry name" value="Aveugle-like_SAM_dom"/>
</dbReference>
<dbReference type="GO" id="GO:0007169">
    <property type="term" value="P:cell surface receptor protein tyrosine kinase signaling pathway"/>
    <property type="evidence" value="ECO:0007669"/>
    <property type="project" value="TreeGrafter"/>
</dbReference>
<dbReference type="OrthoDB" id="434324at2759"/>
<dbReference type="Proteomes" id="UP001151699">
    <property type="component" value="Chromosome A"/>
</dbReference>
<dbReference type="AlphaFoldDB" id="A0A9Q0SAC4"/>
<reference evidence="2" key="1">
    <citation type="submission" date="2022-07" db="EMBL/GenBank/DDBJ databases">
        <authorList>
            <person name="Trinca V."/>
            <person name="Uliana J.V.C."/>
            <person name="Torres T.T."/>
            <person name="Ward R.J."/>
            <person name="Monesi N."/>
        </authorList>
    </citation>
    <scope>NUCLEOTIDE SEQUENCE</scope>
    <source>
        <strain evidence="2">HSMRA1968</strain>
        <tissue evidence="2">Whole embryos</tissue>
    </source>
</reference>
<dbReference type="EMBL" id="WJQU01000001">
    <property type="protein sequence ID" value="KAJ6649625.1"/>
    <property type="molecule type" value="Genomic_DNA"/>
</dbReference>
<dbReference type="PROSITE" id="PS50105">
    <property type="entry name" value="SAM_DOMAIN"/>
    <property type="match status" value="1"/>
</dbReference>
<dbReference type="InterPro" id="IPR013761">
    <property type="entry name" value="SAM/pointed_sf"/>
</dbReference>
<evidence type="ECO:0000313" key="3">
    <source>
        <dbReference type="Proteomes" id="UP001151699"/>
    </source>
</evidence>
<dbReference type="InterPro" id="IPR001660">
    <property type="entry name" value="SAM"/>
</dbReference>
<proteinExistence type="predicted"/>
<dbReference type="PANTHER" id="PTHR20843">
    <property type="entry name" value="STERILE ALPHA MOTIF DOMAIN CONTAINING PROTEIN 10"/>
    <property type="match status" value="1"/>
</dbReference>
<feature type="non-terminal residue" evidence="2">
    <location>
        <position position="108"/>
    </location>
</feature>
<dbReference type="GO" id="GO:0009898">
    <property type="term" value="C:cytoplasmic side of plasma membrane"/>
    <property type="evidence" value="ECO:0007669"/>
    <property type="project" value="TreeGrafter"/>
</dbReference>
<name>A0A9Q0SAC4_9DIPT</name>
<evidence type="ECO:0000313" key="2">
    <source>
        <dbReference type="EMBL" id="KAJ6649625.1"/>
    </source>
</evidence>
<organism evidence="2 3">
    <name type="scientific">Pseudolycoriella hygida</name>
    <dbReference type="NCBI Taxonomy" id="35572"/>
    <lineage>
        <taxon>Eukaryota</taxon>
        <taxon>Metazoa</taxon>
        <taxon>Ecdysozoa</taxon>
        <taxon>Arthropoda</taxon>
        <taxon>Hexapoda</taxon>
        <taxon>Insecta</taxon>
        <taxon>Pterygota</taxon>
        <taxon>Neoptera</taxon>
        <taxon>Endopterygota</taxon>
        <taxon>Diptera</taxon>
        <taxon>Nematocera</taxon>
        <taxon>Sciaroidea</taxon>
        <taxon>Sciaridae</taxon>
        <taxon>Pseudolycoriella</taxon>
    </lineage>
</organism>
<dbReference type="SMART" id="SM00454">
    <property type="entry name" value="SAM"/>
    <property type="match status" value="1"/>
</dbReference>
<accession>A0A9Q0SAC4</accession>
<dbReference type="Pfam" id="PF07647">
    <property type="entry name" value="SAM_2"/>
    <property type="match status" value="1"/>
</dbReference>
<evidence type="ECO:0000259" key="1">
    <source>
        <dbReference type="PROSITE" id="PS50105"/>
    </source>
</evidence>
<protein>
    <submittedName>
        <fullName evidence="2">Protein aveugle</fullName>
    </submittedName>
</protein>
<comment type="caution">
    <text evidence="2">The sequence shown here is derived from an EMBL/GenBank/DDBJ whole genome shotgun (WGS) entry which is preliminary data.</text>
</comment>
<dbReference type="SUPFAM" id="SSF47769">
    <property type="entry name" value="SAM/Pointed domain"/>
    <property type="match status" value="1"/>
</dbReference>
<sequence>MVEEVAATNSKPKTTIITRPKPVYLWSVADVLKWFNRVCGDYNNYCHNFLHHEITGRALLRMTDNSLLRMGIENNREREAIWREIIKLRLKTDIMEIKDFELSNIYYE</sequence>
<dbReference type="CDD" id="cd09510">
    <property type="entry name" value="SAM_aveugle-like"/>
    <property type="match status" value="1"/>
</dbReference>
<feature type="domain" description="SAM" evidence="1">
    <location>
        <begin position="26"/>
        <end position="91"/>
    </location>
</feature>
<dbReference type="PANTHER" id="PTHR20843:SF0">
    <property type="entry name" value="PROTEIN AVEUGLE"/>
    <property type="match status" value="1"/>
</dbReference>